<evidence type="ECO:0000313" key="1">
    <source>
        <dbReference type="EMBL" id="RPB12731.1"/>
    </source>
</evidence>
<protein>
    <submittedName>
        <fullName evidence="1">Uncharacterized protein</fullName>
    </submittedName>
</protein>
<dbReference type="EMBL" id="ML119127">
    <property type="protein sequence ID" value="RPB12731.1"/>
    <property type="molecule type" value="Genomic_DNA"/>
</dbReference>
<proteinExistence type="predicted"/>
<dbReference type="InParanoid" id="A0A3N4KWK5"/>
<reference evidence="1 2" key="1">
    <citation type="journal article" date="2018" name="Nat. Ecol. Evol.">
        <title>Pezizomycetes genomes reveal the molecular basis of ectomycorrhizal truffle lifestyle.</title>
        <authorList>
            <person name="Murat C."/>
            <person name="Payen T."/>
            <person name="Noel B."/>
            <person name="Kuo A."/>
            <person name="Morin E."/>
            <person name="Chen J."/>
            <person name="Kohler A."/>
            <person name="Krizsan K."/>
            <person name="Balestrini R."/>
            <person name="Da Silva C."/>
            <person name="Montanini B."/>
            <person name="Hainaut M."/>
            <person name="Levati E."/>
            <person name="Barry K.W."/>
            <person name="Belfiori B."/>
            <person name="Cichocki N."/>
            <person name="Clum A."/>
            <person name="Dockter R.B."/>
            <person name="Fauchery L."/>
            <person name="Guy J."/>
            <person name="Iotti M."/>
            <person name="Le Tacon F."/>
            <person name="Lindquist E.A."/>
            <person name="Lipzen A."/>
            <person name="Malagnac F."/>
            <person name="Mello A."/>
            <person name="Molinier V."/>
            <person name="Miyauchi S."/>
            <person name="Poulain J."/>
            <person name="Riccioni C."/>
            <person name="Rubini A."/>
            <person name="Sitrit Y."/>
            <person name="Splivallo R."/>
            <person name="Traeger S."/>
            <person name="Wang M."/>
            <person name="Zifcakova L."/>
            <person name="Wipf D."/>
            <person name="Zambonelli A."/>
            <person name="Paolocci F."/>
            <person name="Nowrousian M."/>
            <person name="Ottonello S."/>
            <person name="Baldrian P."/>
            <person name="Spatafora J.W."/>
            <person name="Henrissat B."/>
            <person name="Nagy L.G."/>
            <person name="Aury J.M."/>
            <person name="Wincker P."/>
            <person name="Grigoriev I.V."/>
            <person name="Bonfante P."/>
            <person name="Martin F.M."/>
        </authorList>
    </citation>
    <scope>NUCLEOTIDE SEQUENCE [LARGE SCALE GENOMIC DNA]</scope>
    <source>
        <strain evidence="1 2">CCBAS932</strain>
    </source>
</reference>
<dbReference type="AlphaFoldDB" id="A0A3N4KWK5"/>
<name>A0A3N4KWK5_9PEZI</name>
<dbReference type="Proteomes" id="UP000277580">
    <property type="component" value="Unassembled WGS sequence"/>
</dbReference>
<evidence type="ECO:0000313" key="2">
    <source>
        <dbReference type="Proteomes" id="UP000277580"/>
    </source>
</evidence>
<organism evidence="1 2">
    <name type="scientific">Morchella conica CCBAS932</name>
    <dbReference type="NCBI Taxonomy" id="1392247"/>
    <lineage>
        <taxon>Eukaryota</taxon>
        <taxon>Fungi</taxon>
        <taxon>Dikarya</taxon>
        <taxon>Ascomycota</taxon>
        <taxon>Pezizomycotina</taxon>
        <taxon>Pezizomycetes</taxon>
        <taxon>Pezizales</taxon>
        <taxon>Morchellaceae</taxon>
        <taxon>Morchella</taxon>
    </lineage>
</organism>
<sequence>MVGFRLLVSEGITRCSSSHPDKDNTSPSLVATKRADKGRNPSIYPTQSCIKVYSDRGKFSRESPVAMVGDSGNYLDTGVLDIIISNRHQQLQAESRRAYTTKHYTIKNGKAVANTLCSPNHRSSCAAKENYPNTSFTPHFCPPPATNGHHKETLHSQTITRPVLAFMGFEFLAEWKTLFVVPVNTPASEDLRMFWLEILDACEPRLAA</sequence>
<keyword evidence="2" id="KW-1185">Reference proteome</keyword>
<accession>A0A3N4KWK5</accession>
<gene>
    <name evidence="1" type="ORF">P167DRAFT_565090</name>
</gene>